<comment type="caution">
    <text evidence="2">The sequence shown here is derived from an EMBL/GenBank/DDBJ whole genome shotgun (WGS) entry which is preliminary data.</text>
</comment>
<evidence type="ECO:0000313" key="3">
    <source>
        <dbReference type="Proteomes" id="UP000675880"/>
    </source>
</evidence>
<reference evidence="2 3" key="1">
    <citation type="submission" date="2021-02" db="EMBL/GenBank/DDBJ databases">
        <authorList>
            <person name="Han P."/>
        </authorList>
    </citation>
    <scope>NUCLEOTIDE SEQUENCE [LARGE SCALE GENOMIC DNA]</scope>
    <source>
        <strain evidence="2">Candidatus Nitrospira sp. ZN2</strain>
    </source>
</reference>
<keyword evidence="1" id="KW-1133">Transmembrane helix</keyword>
<evidence type="ECO:0000313" key="2">
    <source>
        <dbReference type="EMBL" id="CAE6760108.1"/>
    </source>
</evidence>
<dbReference type="RefSeq" id="WP_213042741.1">
    <property type="nucleotide sequence ID" value="NZ_CAJNBJ010000016.1"/>
</dbReference>
<proteinExistence type="predicted"/>
<accession>A0ABM8RLV2</accession>
<dbReference type="Proteomes" id="UP000675880">
    <property type="component" value="Unassembled WGS sequence"/>
</dbReference>
<name>A0ABM8RLV2_9BACT</name>
<feature type="transmembrane region" description="Helical" evidence="1">
    <location>
        <begin position="27"/>
        <end position="48"/>
    </location>
</feature>
<keyword evidence="1" id="KW-0812">Transmembrane</keyword>
<gene>
    <name evidence="2" type="ORF">NSPZN2_30602</name>
</gene>
<keyword evidence="3" id="KW-1185">Reference proteome</keyword>
<dbReference type="EMBL" id="CAJNBJ010000016">
    <property type="protein sequence ID" value="CAE6760108.1"/>
    <property type="molecule type" value="Genomic_DNA"/>
</dbReference>
<keyword evidence="1" id="KW-0472">Membrane</keyword>
<sequence length="49" mass="5799">MFKHPRYLDIPWEMHWHPEGTSHHHRWLVLLVILAALFLIGVGVTSGLW</sequence>
<evidence type="ECO:0000256" key="1">
    <source>
        <dbReference type="SAM" id="Phobius"/>
    </source>
</evidence>
<protein>
    <submittedName>
        <fullName evidence="2">Uncharacterized protein</fullName>
    </submittedName>
</protein>
<organism evidence="2 3">
    <name type="scientific">Nitrospira defluvii</name>
    <dbReference type="NCBI Taxonomy" id="330214"/>
    <lineage>
        <taxon>Bacteria</taxon>
        <taxon>Pseudomonadati</taxon>
        <taxon>Nitrospirota</taxon>
        <taxon>Nitrospiria</taxon>
        <taxon>Nitrospirales</taxon>
        <taxon>Nitrospiraceae</taxon>
        <taxon>Nitrospira</taxon>
    </lineage>
</organism>